<name>A0AC35TH29_9BILA</name>
<reference evidence="2" key="1">
    <citation type="submission" date="2016-11" db="UniProtKB">
        <authorList>
            <consortium name="WormBaseParasite"/>
        </authorList>
    </citation>
    <scope>IDENTIFICATION</scope>
    <source>
        <strain evidence="2">KR3021</strain>
    </source>
</reference>
<proteinExistence type="predicted"/>
<dbReference type="Proteomes" id="UP000095286">
    <property type="component" value="Unplaced"/>
</dbReference>
<organism evidence="1 2">
    <name type="scientific">Rhabditophanes sp. KR3021</name>
    <dbReference type="NCBI Taxonomy" id="114890"/>
    <lineage>
        <taxon>Eukaryota</taxon>
        <taxon>Metazoa</taxon>
        <taxon>Ecdysozoa</taxon>
        <taxon>Nematoda</taxon>
        <taxon>Chromadorea</taxon>
        <taxon>Rhabditida</taxon>
        <taxon>Tylenchina</taxon>
        <taxon>Panagrolaimomorpha</taxon>
        <taxon>Strongyloidoidea</taxon>
        <taxon>Alloionematidae</taxon>
        <taxon>Rhabditophanes</taxon>
    </lineage>
</organism>
<accession>A0AC35TH29</accession>
<evidence type="ECO:0000313" key="2">
    <source>
        <dbReference type="WBParaSite" id="RSKR_0000047000.1"/>
    </source>
</evidence>
<protein>
    <submittedName>
        <fullName evidence="2">Thioredoxin domain-containing protein</fullName>
    </submittedName>
</protein>
<dbReference type="WBParaSite" id="RSKR_0000047000.1">
    <property type="protein sequence ID" value="RSKR_0000047000.1"/>
    <property type="gene ID" value="RSKR_0000047000"/>
</dbReference>
<sequence length="144" mass="15556">MSGLFADIGLKRNGSDALVNGGEALKGKQVALYFSASWCGPCKQFTPVLKDFYEEAAELGVEIVFVSFDRSEGDLTKYLAADHGEWLYIPFGSDHIQKLAAKFEVNGIPALVVIKENGDVITKEGRSDISSKPPKAVVSGWKSA</sequence>
<evidence type="ECO:0000313" key="1">
    <source>
        <dbReference type="Proteomes" id="UP000095286"/>
    </source>
</evidence>